<evidence type="ECO:0000313" key="1">
    <source>
        <dbReference type="EMBL" id="OEY68516.1"/>
    </source>
</evidence>
<sequence length="99" mass="10961">MGLKAHQIAVENINIPGKSSNVDATKYLAMKKAMLEILSATRPGLTQKEILQQVKAHLPESVFPQGATSGWWAKTVQLDLEAKGVVKRETCKPLRWHKA</sequence>
<accession>A0A1E7Q304</accession>
<comment type="caution">
    <text evidence="1">The sequence shown here is derived from an EMBL/GenBank/DDBJ whole genome shotgun (WGS) entry which is preliminary data.</text>
</comment>
<dbReference type="OrthoDB" id="7856862at2"/>
<gene>
    <name evidence="1" type="ORF">BI198_02230</name>
</gene>
<dbReference type="EMBL" id="MKEK01000001">
    <property type="protein sequence ID" value="OEY68516.1"/>
    <property type="molecule type" value="Genomic_DNA"/>
</dbReference>
<protein>
    <recommendedName>
        <fullName evidence="3">Restriction system protein Mrr-like N-terminal domain-containing protein</fullName>
    </recommendedName>
</protein>
<keyword evidence="2" id="KW-1185">Reference proteome</keyword>
<dbReference type="Pfam" id="PF22278">
    <property type="entry name" value="DUF6958"/>
    <property type="match status" value="1"/>
</dbReference>
<name>A0A1E7Q304_9GAMM</name>
<dbReference type="STRING" id="1628148.BI198_02230"/>
<dbReference type="Proteomes" id="UP000242258">
    <property type="component" value="Unassembled WGS sequence"/>
</dbReference>
<proteinExistence type="predicted"/>
<evidence type="ECO:0008006" key="3">
    <source>
        <dbReference type="Google" id="ProtNLM"/>
    </source>
</evidence>
<organism evidence="1 2">
    <name type="scientific">Rheinheimera salexigens</name>
    <dbReference type="NCBI Taxonomy" id="1628148"/>
    <lineage>
        <taxon>Bacteria</taxon>
        <taxon>Pseudomonadati</taxon>
        <taxon>Pseudomonadota</taxon>
        <taxon>Gammaproteobacteria</taxon>
        <taxon>Chromatiales</taxon>
        <taxon>Chromatiaceae</taxon>
        <taxon>Rheinheimera</taxon>
    </lineage>
</organism>
<evidence type="ECO:0000313" key="2">
    <source>
        <dbReference type="Proteomes" id="UP000242258"/>
    </source>
</evidence>
<dbReference type="RefSeq" id="WP_070048083.1">
    <property type="nucleotide sequence ID" value="NZ_CBCSDO010000001.1"/>
</dbReference>
<dbReference type="InterPro" id="IPR054233">
    <property type="entry name" value="DUF6958"/>
</dbReference>
<dbReference type="AlphaFoldDB" id="A0A1E7Q304"/>
<reference evidence="2" key="1">
    <citation type="submission" date="2016-09" db="EMBL/GenBank/DDBJ databases">
        <authorList>
            <person name="Wan X."/>
            <person name="Hou S."/>
        </authorList>
    </citation>
    <scope>NUCLEOTIDE SEQUENCE [LARGE SCALE GENOMIC DNA]</scope>
    <source>
        <strain evidence="2">KH87</strain>
    </source>
</reference>